<dbReference type="KEGG" id="dpa:109535160"/>
<organism evidence="11">
    <name type="scientific">Dendroctonus ponderosae</name>
    <name type="common">Mountain pine beetle</name>
    <dbReference type="NCBI Taxonomy" id="77166"/>
    <lineage>
        <taxon>Eukaryota</taxon>
        <taxon>Metazoa</taxon>
        <taxon>Ecdysozoa</taxon>
        <taxon>Arthropoda</taxon>
        <taxon>Hexapoda</taxon>
        <taxon>Insecta</taxon>
        <taxon>Pterygota</taxon>
        <taxon>Neoptera</taxon>
        <taxon>Endopterygota</taxon>
        <taxon>Coleoptera</taxon>
        <taxon>Polyphaga</taxon>
        <taxon>Cucujiformia</taxon>
        <taxon>Curculionidae</taxon>
        <taxon>Scolytinae</taxon>
        <taxon>Dendroctonus</taxon>
    </lineage>
</organism>
<sequence length="280" mass="31566">MNANALLECLQSIGHFGHIVSTEEQIVLQNSLLVLQNENHFRNVFFWGKILGADKDYYVAYGYVKDALHGNIFYYSNNGINWGLLPQPTKNGLLLTPLCTTSLQGDPALIIDVLIEKDETSIEETLRAAQIRKLKEEDRLASLVRIICSEAAVAPRGVNFQRPDGVIVENLAFEGLSALEAREFSSFLHARPPTQKYNTNLLTRDDYNYAMDFLDPLDIDIPEGSWIIQILAGDSIVLLKSLFWPGLVFYHFLKTPRHGFVYIGNGKRCIDVPFMLSPFA</sequence>
<evidence type="ECO:0000313" key="13">
    <source>
        <dbReference type="Proteomes" id="UP000019118"/>
    </source>
</evidence>
<keyword evidence="6" id="KW-0206">Cytoskeleton</keyword>
<evidence type="ECO:0000313" key="11">
    <source>
        <dbReference type="EMBL" id="ENN79207.1"/>
    </source>
</evidence>
<keyword evidence="5" id="KW-0969">Cilium</keyword>
<comment type="similarity">
    <text evidence="9">Belongs to the flagellar radial spoke RSP9 family.</text>
</comment>
<feature type="non-terminal residue" evidence="11">
    <location>
        <position position="1"/>
    </location>
</feature>
<dbReference type="AlphaFoldDB" id="N6UKJ8"/>
<dbReference type="InterPro" id="IPR006802">
    <property type="entry name" value="Radial_spoke"/>
</dbReference>
<evidence type="ECO:0000256" key="8">
    <source>
        <dbReference type="ARBA" id="ARBA00037822"/>
    </source>
</evidence>
<reference evidence="11 13" key="1">
    <citation type="journal article" date="2013" name="Genome Biol.">
        <title>Draft genome of the mountain pine beetle, Dendroctonus ponderosae Hopkins, a major forest pest.</title>
        <authorList>
            <person name="Keeling C.I."/>
            <person name="Yuen M.M."/>
            <person name="Liao N.Y."/>
            <person name="Docking T.R."/>
            <person name="Chan S.K."/>
            <person name="Taylor G.A."/>
            <person name="Palmquist D.L."/>
            <person name="Jackman S.D."/>
            <person name="Nguyen A."/>
            <person name="Li M."/>
            <person name="Henderson H."/>
            <person name="Janes J.K."/>
            <person name="Zhao Y."/>
            <person name="Pandoh P."/>
            <person name="Moore R."/>
            <person name="Sperling F.A."/>
            <person name="Huber D.P."/>
            <person name="Birol I."/>
            <person name="Jones S.J."/>
            <person name="Bohlmann J."/>
        </authorList>
    </citation>
    <scope>NUCLEOTIDE SEQUENCE</scope>
</reference>
<dbReference type="HOGENOM" id="CLU_068343_1_0_1"/>
<proteinExistence type="inferred from homology"/>
<accession>N6UKJ8</accession>
<dbReference type="GO" id="GO:0001534">
    <property type="term" value="C:radial spoke"/>
    <property type="evidence" value="ECO:0007669"/>
    <property type="project" value="InterPro"/>
</dbReference>
<evidence type="ECO:0000256" key="7">
    <source>
        <dbReference type="ARBA" id="ARBA00023273"/>
    </source>
</evidence>
<dbReference type="EnsemblMetazoa" id="XM_019901015.1">
    <property type="protein sequence ID" value="XP_019756574.1"/>
    <property type="gene ID" value="LOC109535160"/>
</dbReference>
<dbReference type="PANTHER" id="PTHR22069">
    <property type="entry name" value="MITOCHONDRIAL RIBOSOMAL PROTEIN S18"/>
    <property type="match status" value="1"/>
</dbReference>
<dbReference type="Proteomes" id="UP000019118">
    <property type="component" value="Unassembled WGS sequence"/>
</dbReference>
<evidence type="ECO:0000256" key="5">
    <source>
        <dbReference type="ARBA" id="ARBA00023069"/>
    </source>
</evidence>
<evidence type="ECO:0000313" key="12">
    <source>
        <dbReference type="EnsemblMetazoa" id="XP_019756574.1"/>
    </source>
</evidence>
<evidence type="ECO:0000256" key="9">
    <source>
        <dbReference type="ARBA" id="ARBA00038319"/>
    </source>
</evidence>
<dbReference type="InterPro" id="IPR055316">
    <property type="entry name" value="RSP9"/>
</dbReference>
<dbReference type="GO" id="GO:0035082">
    <property type="term" value="P:axoneme assembly"/>
    <property type="evidence" value="ECO:0007669"/>
    <property type="project" value="InterPro"/>
</dbReference>
<comment type="subcellular location">
    <subcellularLocation>
        <location evidence="8">Cell projection</location>
        <location evidence="8">Kinocilium</location>
    </subcellularLocation>
    <subcellularLocation>
        <location evidence="1">Cytoplasm</location>
        <location evidence="1">Cytoskeleton</location>
        <location evidence="1">Flagellum axoneme</location>
    </subcellularLocation>
</comment>
<keyword evidence="13" id="KW-1185">Reference proteome</keyword>
<keyword evidence="7" id="KW-0966">Cell projection</keyword>
<dbReference type="GO" id="GO:0060294">
    <property type="term" value="P:cilium movement involved in cell motility"/>
    <property type="evidence" value="ECO:0007669"/>
    <property type="project" value="InterPro"/>
</dbReference>
<dbReference type="PANTHER" id="PTHR22069:SF0">
    <property type="entry name" value="RADIAL SPOKE HEAD PROTEIN 9 HOMOLOG"/>
    <property type="match status" value="1"/>
</dbReference>
<evidence type="ECO:0000256" key="6">
    <source>
        <dbReference type="ARBA" id="ARBA00023212"/>
    </source>
</evidence>
<gene>
    <name evidence="12" type="primary">109535160</name>
    <name evidence="11" type="ORF">YQE_04391</name>
</gene>
<evidence type="ECO:0000256" key="3">
    <source>
        <dbReference type="ARBA" id="ARBA00022794"/>
    </source>
</evidence>
<protein>
    <recommendedName>
        <fullName evidence="10">Radial spoke head protein 9 homolog</fullName>
    </recommendedName>
</protein>
<dbReference type="OrthoDB" id="10258956at2759"/>
<evidence type="ECO:0000256" key="4">
    <source>
        <dbReference type="ARBA" id="ARBA00022846"/>
    </source>
</evidence>
<keyword evidence="3" id="KW-0970">Cilium biogenesis/degradation</keyword>
<dbReference type="OMA" id="TFYHVPN"/>
<keyword evidence="4" id="KW-0282">Flagellum</keyword>
<evidence type="ECO:0000256" key="2">
    <source>
        <dbReference type="ARBA" id="ARBA00022490"/>
    </source>
</evidence>
<evidence type="ECO:0000256" key="10">
    <source>
        <dbReference type="ARBA" id="ARBA00041080"/>
    </source>
</evidence>
<dbReference type="GO" id="GO:0060091">
    <property type="term" value="C:kinocilium"/>
    <property type="evidence" value="ECO:0007669"/>
    <property type="project" value="UniProtKB-SubCell"/>
</dbReference>
<keyword evidence="2" id="KW-0963">Cytoplasm</keyword>
<name>N6UKJ8_DENPD</name>
<dbReference type="Pfam" id="PF04712">
    <property type="entry name" value="Radial_spoke"/>
    <property type="match status" value="1"/>
</dbReference>
<dbReference type="EMBL" id="KB740735">
    <property type="protein sequence ID" value="ENN79207.1"/>
    <property type="molecule type" value="Genomic_DNA"/>
</dbReference>
<evidence type="ECO:0000256" key="1">
    <source>
        <dbReference type="ARBA" id="ARBA00004611"/>
    </source>
</evidence>
<dbReference type="GO" id="GO:0044458">
    <property type="term" value="P:motile cilium assembly"/>
    <property type="evidence" value="ECO:0007669"/>
    <property type="project" value="TreeGrafter"/>
</dbReference>
<reference evidence="12" key="2">
    <citation type="submission" date="2024-08" db="UniProtKB">
        <authorList>
            <consortium name="EnsemblMetazoa"/>
        </authorList>
    </citation>
    <scope>IDENTIFICATION</scope>
</reference>